<evidence type="ECO:0000256" key="1">
    <source>
        <dbReference type="SAM" id="MobiDB-lite"/>
    </source>
</evidence>
<dbReference type="KEGG" id="ccos:Pan44_38730"/>
<dbReference type="RefSeq" id="WP_145032189.1">
    <property type="nucleotide sequence ID" value="NZ_CP036271.1"/>
</dbReference>
<feature type="region of interest" description="Disordered" evidence="1">
    <location>
        <begin position="1"/>
        <end position="30"/>
    </location>
</feature>
<gene>
    <name evidence="2" type="ORF">Pan44_38730</name>
</gene>
<evidence type="ECO:0000313" key="3">
    <source>
        <dbReference type="Proteomes" id="UP000315700"/>
    </source>
</evidence>
<organism evidence="2 3">
    <name type="scientific">Caulifigura coniformis</name>
    <dbReference type="NCBI Taxonomy" id="2527983"/>
    <lineage>
        <taxon>Bacteria</taxon>
        <taxon>Pseudomonadati</taxon>
        <taxon>Planctomycetota</taxon>
        <taxon>Planctomycetia</taxon>
        <taxon>Planctomycetales</taxon>
        <taxon>Planctomycetaceae</taxon>
        <taxon>Caulifigura</taxon>
    </lineage>
</organism>
<reference evidence="2 3" key="1">
    <citation type="submission" date="2019-02" db="EMBL/GenBank/DDBJ databases">
        <title>Deep-cultivation of Planctomycetes and their phenomic and genomic characterization uncovers novel biology.</title>
        <authorList>
            <person name="Wiegand S."/>
            <person name="Jogler M."/>
            <person name="Boedeker C."/>
            <person name="Pinto D."/>
            <person name="Vollmers J."/>
            <person name="Rivas-Marin E."/>
            <person name="Kohn T."/>
            <person name="Peeters S.H."/>
            <person name="Heuer A."/>
            <person name="Rast P."/>
            <person name="Oberbeckmann S."/>
            <person name="Bunk B."/>
            <person name="Jeske O."/>
            <person name="Meyerdierks A."/>
            <person name="Storesund J.E."/>
            <person name="Kallscheuer N."/>
            <person name="Luecker S."/>
            <person name="Lage O.M."/>
            <person name="Pohl T."/>
            <person name="Merkel B.J."/>
            <person name="Hornburger P."/>
            <person name="Mueller R.-W."/>
            <person name="Bruemmer F."/>
            <person name="Labrenz M."/>
            <person name="Spormann A.M."/>
            <person name="Op den Camp H."/>
            <person name="Overmann J."/>
            <person name="Amann R."/>
            <person name="Jetten M.S.M."/>
            <person name="Mascher T."/>
            <person name="Medema M.H."/>
            <person name="Devos D.P."/>
            <person name="Kaster A.-K."/>
            <person name="Ovreas L."/>
            <person name="Rohde M."/>
            <person name="Galperin M.Y."/>
            <person name="Jogler C."/>
        </authorList>
    </citation>
    <scope>NUCLEOTIDE SEQUENCE [LARGE SCALE GENOMIC DNA]</scope>
    <source>
        <strain evidence="2 3">Pan44</strain>
    </source>
</reference>
<name>A0A517SI82_9PLAN</name>
<dbReference type="EMBL" id="CP036271">
    <property type="protein sequence ID" value="QDT55825.1"/>
    <property type="molecule type" value="Genomic_DNA"/>
</dbReference>
<accession>A0A517SI82</accession>
<sequence length="821" mass="89666">MCNDGPGDAIPHSAETGIDGTSLPADGDGDLLKRAECSQQHRPKHGDHSAAYPPAASISAVPYRWPKVRRALAAPFENAREATVIAQLRSVSEPEQLELLDARQSSTIERARLLAVAAALNGRTLPETITCLNRLVPRESAWTAARVQVLWGSRRSLGIGRERAGDQPDAAWEWTFRSGRQQVSQAEWSVLRHSLREAKLTGDHPLAIRFACCGATLAIPSPRRLPDSCPHCESWLRKSSLKPASSMTAAEVCLEFAIAEALRGGDLVAFYRAVFPNPDDGSESLPAESTSRELALPRARQALWQSLKDCRQNLSTDPERNMVRACENRLAEAVSRHRRALAPSLADFVKRISHLASRLDRNLSDRSLLAAVLGRQKVTLTVSPDGKGGRFGPIPLEIDPVGICRLVGVDVQCASGLRRRLVSVPCRIWATLDGDRLSNVVAMNVDRLSAMGRGPDEIATELGASPSAVVAALHGTDAQCETERTFSGFAAGGPLANADRQSKGPARSSPGLESRPILAALKDLVTNYCRGLPLHATEPELGFRLPPLIPKRPHTAAQPSQREPPGPTKLAASWLAETELPLTPRQSLLTGETSHGGIRRHVDRRFRTVLRAVDDGEWLPSSADAVVLRRVASVLRAIECGRADRHWPEYRALQLRSHPVLRVIVDARLTVRDSPGALATSIGLSADVIEIYQFLFLDPASPGGYADAPPAYAEADQSPFRIKTYLSEIVTSEGRAGLHEALQHLHLAAPTIVPFQSFETPLTREHHLEREFRWVLHRLGSDAAAVRQVKTLYQRFAVQKQKSLARTAQSGRRKSVSSEHH</sequence>
<evidence type="ECO:0000313" key="2">
    <source>
        <dbReference type="EMBL" id="QDT55825.1"/>
    </source>
</evidence>
<keyword evidence="3" id="KW-1185">Reference proteome</keyword>
<dbReference type="Proteomes" id="UP000315700">
    <property type="component" value="Chromosome"/>
</dbReference>
<proteinExistence type="predicted"/>
<dbReference type="AlphaFoldDB" id="A0A517SI82"/>
<protein>
    <submittedName>
        <fullName evidence="2">Uncharacterized protein</fullName>
    </submittedName>
</protein>
<dbReference type="InParanoid" id="A0A517SI82"/>
<feature type="region of interest" description="Disordered" evidence="1">
    <location>
        <begin position="491"/>
        <end position="512"/>
    </location>
</feature>